<proteinExistence type="evidence at protein level"/>
<dbReference type="Gene3D" id="3.40.50.300">
    <property type="entry name" value="P-loop containing nucleotide triphosphate hydrolases"/>
    <property type="match status" value="1"/>
</dbReference>
<dbReference type="InParanoid" id="Q5JIH4"/>
<evidence type="ECO:0007829" key="9">
    <source>
        <dbReference type="PDB" id="3VX3"/>
    </source>
</evidence>
<dbReference type="AlphaFoldDB" id="Q5JIH4"/>
<protein>
    <recommendedName>
        <fullName evidence="6">Iron-sulfur cluster carrier protein</fullName>
    </recommendedName>
</protein>
<accession>Q5JIH4</accession>
<dbReference type="PDB" id="5AUO">
    <property type="method" value="X-ray"/>
    <property type="resolution" value="1.80 A"/>
    <property type="chains" value="B=1-248"/>
</dbReference>
<dbReference type="OrthoDB" id="85513at2157"/>
<comment type="similarity">
    <text evidence="6">Belongs to the Mrp/NBP35 ATP-binding proteins family.</text>
</comment>
<dbReference type="Proteomes" id="UP000000536">
    <property type="component" value="Chromosome"/>
</dbReference>
<dbReference type="GO" id="GO:0046872">
    <property type="term" value="F:metal ion binding"/>
    <property type="evidence" value="ECO:0007669"/>
    <property type="project" value="UniProtKB-KW"/>
</dbReference>
<dbReference type="GeneID" id="78448542"/>
<dbReference type="PDBsum" id="5AUN"/>
<dbReference type="PDB" id="5AUQ">
    <property type="method" value="X-ray"/>
    <property type="resolution" value="2.52 A"/>
    <property type="chains" value="A/B/C/D/E/F/G/H=1-248"/>
</dbReference>
<name>Q5JIH4_THEKO</name>
<dbReference type="HAMAP" id="MF_02040">
    <property type="entry name" value="Mrp_NBP35"/>
    <property type="match status" value="1"/>
</dbReference>
<dbReference type="PDBsum" id="5AUO"/>
<dbReference type="PDBsum" id="5AUP"/>
<dbReference type="PANTHER" id="PTHR42961">
    <property type="entry name" value="IRON-SULFUR PROTEIN NUBPL"/>
    <property type="match status" value="1"/>
</dbReference>
<feature type="binding site" evidence="9 10">
    <location>
        <position position="34"/>
    </location>
    <ligand>
        <name>ADP</name>
        <dbReference type="ChEBI" id="CHEBI:456216"/>
    </ligand>
</feature>
<dbReference type="KEGG" id="tko:TK2007"/>
<reference evidence="7 8" key="1">
    <citation type="journal article" date="2005" name="Genome Res.">
        <title>Complete genome sequence of the hyperthermophilic archaeon Thermococcus kodakaraensis KOD1 and comparison with Pyrococcus genomes.</title>
        <authorList>
            <person name="Fukui T."/>
            <person name="Atomi H."/>
            <person name="Kanai T."/>
            <person name="Matsumi R."/>
            <person name="Fujiwara S."/>
            <person name="Imanaka T."/>
        </authorList>
    </citation>
    <scope>NUCLEOTIDE SEQUENCE [LARGE SCALE GENOMIC DNA]</scope>
    <source>
        <strain evidence="8">ATCC BAA-918 / JCM 12380 / KOD1</strain>
    </source>
</reference>
<gene>
    <name evidence="7" type="ordered locus">TK2007</name>
</gene>
<feature type="binding site" evidence="9 10">
    <location>
        <position position="30"/>
    </location>
    <ligand>
        <name>ADP</name>
        <dbReference type="ChEBI" id="CHEBI:456216"/>
    </ligand>
</feature>
<evidence type="ECO:0000313" key="7">
    <source>
        <dbReference type="EMBL" id="BAD86196.1"/>
    </source>
</evidence>
<dbReference type="InterPro" id="IPR044304">
    <property type="entry name" value="NUBPL-like"/>
</dbReference>
<feature type="binding site" evidence="9 10">
    <location>
        <position position="219"/>
    </location>
    <ligand>
        <name>ADP</name>
        <dbReference type="ChEBI" id="CHEBI:456216"/>
    </ligand>
</feature>
<feature type="binding site" evidence="12">
    <location>
        <position position="34"/>
    </location>
    <ligand>
        <name>Mg(2+)</name>
        <dbReference type="ChEBI" id="CHEBI:18420"/>
        <label>2</label>
    </ligand>
</feature>
<reference evidence="10 11" key="3">
    <citation type="journal article" date="2015" name="Proc. Natl. Acad. Sci. U.S.A.">
        <title>Structural basis of a Ni acquisition cycle for [NiFe] hydrogenase by Ni-metallochaperone HypA and its enhancer.</title>
        <authorList>
            <person name="Watanabe S."/>
            <person name="Kawashima T."/>
            <person name="Nishitani Y."/>
            <person name="Kanai T."/>
            <person name="Wada T."/>
            <person name="Inaba K."/>
            <person name="Atomi H."/>
            <person name="Imanaka T."/>
            <person name="Miki K."/>
        </authorList>
    </citation>
    <scope>X-RAY CRYSTALLOGRAPHY (1.63 ANGSTROMS) IN COMPLEX WITH ADP AND MG(2+)</scope>
</reference>
<evidence type="ECO:0007829" key="12">
    <source>
        <dbReference type="PDB" id="5AUP"/>
    </source>
</evidence>
<dbReference type="PDB" id="3VX3">
    <property type="method" value="X-ray"/>
    <property type="resolution" value="2.10 A"/>
    <property type="chains" value="A/B=1-248"/>
</dbReference>
<feature type="binding site" evidence="12">
    <location>
        <position position="132"/>
    </location>
    <ligand>
        <name>Mg(2+)</name>
        <dbReference type="ChEBI" id="CHEBI:18420"/>
        <label>2</label>
    </ligand>
</feature>
<dbReference type="InterPro" id="IPR019591">
    <property type="entry name" value="Mrp/NBP35_ATP-bd"/>
</dbReference>
<dbReference type="eggNOG" id="arCOG00585">
    <property type="taxonomic scope" value="Archaea"/>
</dbReference>
<feature type="binding site" evidence="9 10">
    <location>
        <position position="217"/>
    </location>
    <ligand>
        <name>ADP</name>
        <dbReference type="ChEBI" id="CHEBI:456216"/>
    </ligand>
</feature>
<feature type="binding site" evidence="9 10">
    <location>
        <position position="187"/>
    </location>
    <ligand>
        <name>ADP</name>
        <dbReference type="ChEBI" id="CHEBI:456216"/>
    </ligand>
</feature>
<keyword evidence="1 6" id="KW-0479">Metal-binding</keyword>
<dbReference type="FunFam" id="3.40.50.300:FF:003784">
    <property type="entry name" value="Iron-sulfur cluster carrier protein"/>
    <property type="match status" value="1"/>
</dbReference>
<dbReference type="PhylomeDB" id="Q5JIH4"/>
<reference evidence="9" key="2">
    <citation type="journal article" date="2013" name="J. Mol. Biol.">
        <title>Identification and structure of a novel archaeal HypB for [NiFe] hydrogenase maturation.</title>
        <authorList>
            <person name="Sasaki D."/>
            <person name="Watanabe S."/>
            <person name="Matsumi R."/>
            <person name="Shoji T."/>
            <person name="Yasukochi A."/>
            <person name="Tagashira K."/>
            <person name="Fukuda W."/>
            <person name="Kanai T."/>
            <person name="Atomi H."/>
            <person name="Imanaka T."/>
            <person name="Miki K."/>
        </authorList>
    </citation>
    <scope>X-RAY CRYSTALLOGRAPHY (2.10 ANGSTROMS) IN COMPLEX WITH ADP</scope>
</reference>
<dbReference type="CDD" id="cd02037">
    <property type="entry name" value="Mrp_NBP35"/>
    <property type="match status" value="1"/>
</dbReference>
<evidence type="ECO:0000313" key="8">
    <source>
        <dbReference type="Proteomes" id="UP000000536"/>
    </source>
</evidence>
<keyword evidence="4 6" id="KW-0408">Iron</keyword>
<dbReference type="HOGENOM" id="CLU_024839_0_2_2"/>
<evidence type="ECO:0000256" key="4">
    <source>
        <dbReference type="ARBA" id="ARBA00023004"/>
    </source>
</evidence>
<dbReference type="RefSeq" id="WP_011250957.1">
    <property type="nucleotide sequence ID" value="NC_006624.1"/>
</dbReference>
<dbReference type="SMR" id="Q5JIH4"/>
<dbReference type="EnsemblBacteria" id="BAD86196">
    <property type="protein sequence ID" value="BAD86196"/>
    <property type="gene ID" value="TK2007"/>
</dbReference>
<feature type="binding site" evidence="9">
    <location>
        <position position="223"/>
    </location>
    <ligand>
        <name>ADP</name>
        <dbReference type="ChEBI" id="CHEBI:456216"/>
    </ligand>
</feature>
<dbReference type="GO" id="GO:0051539">
    <property type="term" value="F:4 iron, 4 sulfur cluster binding"/>
    <property type="evidence" value="ECO:0000318"/>
    <property type="project" value="GO_Central"/>
</dbReference>
<keyword evidence="9 10" id="KW-0002">3D-structure</keyword>
<dbReference type="PDBsum" id="3VX3"/>
<feature type="binding site" evidence="9 10">
    <location>
        <position position="28"/>
    </location>
    <ligand>
        <name>ADP</name>
        <dbReference type="ChEBI" id="CHEBI:456216"/>
    </ligand>
</feature>
<keyword evidence="8" id="KW-1185">Reference proteome</keyword>
<feature type="binding site" evidence="12">
    <location>
        <position position="57"/>
    </location>
    <ligand>
        <name>Mg(2+)</name>
        <dbReference type="ChEBI" id="CHEBI:18420"/>
        <label>2</label>
    </ligand>
</feature>
<organism evidence="7 8">
    <name type="scientific">Thermococcus kodakarensis (strain ATCC BAA-918 / JCM 12380 / KOD1)</name>
    <name type="common">Pyrococcus kodakaraensis (strain KOD1)</name>
    <dbReference type="NCBI Taxonomy" id="69014"/>
    <lineage>
        <taxon>Archaea</taxon>
        <taxon>Methanobacteriati</taxon>
        <taxon>Methanobacteriota</taxon>
        <taxon>Thermococci</taxon>
        <taxon>Thermococcales</taxon>
        <taxon>Thermococcaceae</taxon>
        <taxon>Thermococcus</taxon>
    </lineage>
</organism>
<dbReference type="STRING" id="69014.TK2007"/>
<dbReference type="EvolutionaryTrace" id="Q5JIH4"/>
<dbReference type="GO" id="GO:0016887">
    <property type="term" value="F:ATP hydrolysis activity"/>
    <property type="evidence" value="ECO:0007669"/>
    <property type="project" value="UniProtKB-UniRule"/>
</dbReference>
<evidence type="ECO:0000256" key="3">
    <source>
        <dbReference type="ARBA" id="ARBA00022840"/>
    </source>
</evidence>
<dbReference type="InterPro" id="IPR027417">
    <property type="entry name" value="P-loop_NTPase"/>
</dbReference>
<dbReference type="GO" id="GO:0016226">
    <property type="term" value="P:iron-sulfur cluster assembly"/>
    <property type="evidence" value="ECO:0000318"/>
    <property type="project" value="GO_Central"/>
</dbReference>
<dbReference type="PDB" id="5AUN">
    <property type="method" value="X-ray"/>
    <property type="resolution" value="1.63 A"/>
    <property type="chains" value="B=1-248"/>
</dbReference>
<dbReference type="Pfam" id="PF10609">
    <property type="entry name" value="ParA"/>
    <property type="match status" value="1"/>
</dbReference>
<dbReference type="EMBL" id="AP006878">
    <property type="protein sequence ID" value="BAD86196.1"/>
    <property type="molecule type" value="Genomic_DNA"/>
</dbReference>
<feature type="binding site" evidence="10 11">
    <location>
        <position position="57"/>
    </location>
    <ligand>
        <name>Mg(2+)</name>
        <dbReference type="ChEBI" id="CHEBI:18420"/>
        <label>1</label>
    </ligand>
</feature>
<sequence length="248" mass="27586">MNAIDPREIAINARLEGVKRIIPVVSGKGGVGKSLVSTTLALVLAEKGYRVGLLDLDFHGASDHVILGFEPKEFPEEDRGVVPPTVHGIKFMTIAYYTEDRPTPLRGKEISDALIELLTITRWDELDYLVIDMPPGLGDQLLDVLRFLKRGEFLVVATPSKLSLNVVRKLIELLKEEGHKVIGVVENMKLRSEQLDDEKDVEKLAEEFGVPYLVGIPFYPDLDAKVGNVEELMKTEFAGKVRELAGRL</sequence>
<feature type="binding site" evidence="9 10">
    <location>
        <position position="31"/>
    </location>
    <ligand>
        <name>ADP</name>
        <dbReference type="ChEBI" id="CHEBI:456216"/>
    </ligand>
</feature>
<dbReference type="InterPro" id="IPR033756">
    <property type="entry name" value="YlxH/NBP35"/>
</dbReference>
<evidence type="ECO:0007829" key="11">
    <source>
        <dbReference type="PDB" id="5AUO"/>
    </source>
</evidence>
<feature type="binding site" evidence="10 11">
    <location>
        <position position="34"/>
    </location>
    <ligand>
        <name>Mg(2+)</name>
        <dbReference type="ChEBI" id="CHEBI:18420"/>
        <label>1</label>
    </ligand>
</feature>
<keyword evidence="3 6" id="KW-0067">ATP-binding</keyword>
<feature type="binding site" evidence="9 10">
    <location>
        <position position="160"/>
    </location>
    <ligand>
        <name>ADP</name>
        <dbReference type="ChEBI" id="CHEBI:456216"/>
    </ligand>
</feature>
<dbReference type="PANTHER" id="PTHR42961:SF2">
    <property type="entry name" value="IRON-SULFUR PROTEIN NUBPL"/>
    <property type="match status" value="1"/>
</dbReference>
<dbReference type="SUPFAM" id="SSF52540">
    <property type="entry name" value="P-loop containing nucleoside triphosphate hydrolases"/>
    <property type="match status" value="1"/>
</dbReference>
<comment type="subunit">
    <text evidence="6">Homodimer.</text>
</comment>
<evidence type="ECO:0000256" key="2">
    <source>
        <dbReference type="ARBA" id="ARBA00022741"/>
    </source>
</evidence>
<feature type="binding site" evidence="9 10">
    <location>
        <position position="32"/>
    </location>
    <ligand>
        <name>ADP</name>
        <dbReference type="ChEBI" id="CHEBI:456216"/>
    </ligand>
</feature>
<feature type="binding site" evidence="6">
    <location>
        <begin position="27"/>
        <end position="34"/>
    </location>
    <ligand>
        <name>ATP</name>
        <dbReference type="ChEBI" id="CHEBI:30616"/>
    </ligand>
</feature>
<keyword evidence="6" id="KW-0378">Hydrolase</keyword>
<dbReference type="GO" id="GO:0005524">
    <property type="term" value="F:ATP binding"/>
    <property type="evidence" value="ECO:0007669"/>
    <property type="project" value="UniProtKB-UniRule"/>
</dbReference>
<feature type="binding site" evidence="9 10">
    <location>
        <position position="33"/>
    </location>
    <ligand>
        <name>ADP</name>
        <dbReference type="ChEBI" id="CHEBI:456216"/>
    </ligand>
</feature>
<keyword evidence="2 6" id="KW-0547">Nucleotide-binding</keyword>
<evidence type="ECO:0000256" key="6">
    <source>
        <dbReference type="HAMAP-Rule" id="MF_02040"/>
    </source>
</evidence>
<evidence type="ECO:0000256" key="1">
    <source>
        <dbReference type="ARBA" id="ARBA00022723"/>
    </source>
</evidence>
<comment type="function">
    <text evidence="6">Binds and transfers iron-sulfur (Fe-S) clusters to target apoproteins. Can hydrolyze ATP.</text>
</comment>
<dbReference type="PDBsum" id="5AUQ"/>
<keyword evidence="5 6" id="KW-0411">Iron-sulfur</keyword>
<feature type="binding site" evidence="9 10">
    <location>
        <position position="35"/>
    </location>
    <ligand>
        <name>ADP</name>
        <dbReference type="ChEBI" id="CHEBI:456216"/>
    </ligand>
</feature>
<evidence type="ECO:0000256" key="5">
    <source>
        <dbReference type="ARBA" id="ARBA00023014"/>
    </source>
</evidence>
<dbReference type="GO" id="GO:0140663">
    <property type="term" value="F:ATP-dependent FeS chaperone activity"/>
    <property type="evidence" value="ECO:0007669"/>
    <property type="project" value="InterPro"/>
</dbReference>
<evidence type="ECO:0007829" key="10">
    <source>
        <dbReference type="PDB" id="5AUN"/>
    </source>
</evidence>
<dbReference type="PATRIC" id="fig|69014.16.peg.1960"/>
<feature type="binding site" evidence="10 11">
    <location>
        <position position="149"/>
    </location>
    <ligand>
        <name>Mg(2+)</name>
        <dbReference type="ChEBI" id="CHEBI:18420"/>
        <label>3</label>
    </ligand>
</feature>
<dbReference type="PDB" id="5AUP">
    <property type="method" value="X-ray"/>
    <property type="resolution" value="3.10 A"/>
    <property type="chains" value="B/I=1-248"/>
</dbReference>